<gene>
    <name evidence="3" type="ORF">SAMN05428946_0957</name>
</gene>
<sequence length="107" mass="11886">MDKSVIVCKCEEVNIDEIETALKTGARHFDDVKRLTRCGMGPCQSKLCGGLVRRVISEYRNVSISEVEPPKKRMPISMIRLKALATDKEATKVISVFKESVSGVSRS</sequence>
<reference evidence="4" key="1">
    <citation type="submission" date="2017-01" db="EMBL/GenBank/DDBJ databases">
        <authorList>
            <person name="Varghese N."/>
            <person name="Submissions S."/>
        </authorList>
    </citation>
    <scope>NUCLEOTIDE SEQUENCE [LARGE SCALE GENOMIC DNA]</scope>
    <source>
        <strain evidence="4">MNA4</strain>
    </source>
</reference>
<dbReference type="OrthoDB" id="9801699at2"/>
<proteinExistence type="predicted"/>
<dbReference type="InterPro" id="IPR007419">
    <property type="entry name" value="BFD-like_2Fe2S-bd_dom"/>
</dbReference>
<feature type="domain" description="BFD-like [2Fe-2S]-binding" evidence="2">
    <location>
        <begin position="6"/>
        <end position="58"/>
    </location>
</feature>
<keyword evidence="4" id="KW-1185">Reference proteome</keyword>
<protein>
    <submittedName>
        <fullName evidence="3">BFD-like [2Fe-2S] binding domain-containing protein</fullName>
    </submittedName>
</protein>
<organism evidence="3 4">
    <name type="scientific">Edaphobacillus lindanitolerans</name>
    <dbReference type="NCBI Taxonomy" id="550447"/>
    <lineage>
        <taxon>Bacteria</taxon>
        <taxon>Bacillati</taxon>
        <taxon>Bacillota</taxon>
        <taxon>Bacilli</taxon>
        <taxon>Bacillales</taxon>
        <taxon>Bacillaceae</taxon>
        <taxon>Edaphobacillus</taxon>
    </lineage>
</organism>
<keyword evidence="1" id="KW-0560">Oxidoreductase</keyword>
<evidence type="ECO:0000313" key="4">
    <source>
        <dbReference type="Proteomes" id="UP000187550"/>
    </source>
</evidence>
<evidence type="ECO:0000259" key="2">
    <source>
        <dbReference type="Pfam" id="PF04324"/>
    </source>
</evidence>
<dbReference type="CDD" id="cd19946">
    <property type="entry name" value="GlpA-like_Fer2_BFD-like"/>
    <property type="match status" value="1"/>
</dbReference>
<evidence type="ECO:0000313" key="3">
    <source>
        <dbReference type="EMBL" id="SIT73251.1"/>
    </source>
</evidence>
<dbReference type="Gene3D" id="1.10.10.1100">
    <property type="entry name" value="BFD-like [2Fe-2S]-binding domain"/>
    <property type="match status" value="1"/>
</dbReference>
<dbReference type="InterPro" id="IPR041854">
    <property type="entry name" value="BFD-like_2Fe2S-bd_dom_sf"/>
</dbReference>
<dbReference type="STRING" id="550447.SAMN05428946_0957"/>
<name>A0A1U7PN36_9BACI</name>
<dbReference type="PANTHER" id="PTHR42949:SF3">
    <property type="entry name" value="ANAEROBIC GLYCEROL-3-PHOSPHATE DEHYDROGENASE SUBUNIT B"/>
    <property type="match status" value="1"/>
</dbReference>
<dbReference type="AlphaFoldDB" id="A0A1U7PN36"/>
<dbReference type="EMBL" id="FTPL01000001">
    <property type="protein sequence ID" value="SIT73251.1"/>
    <property type="molecule type" value="Genomic_DNA"/>
</dbReference>
<evidence type="ECO:0000256" key="1">
    <source>
        <dbReference type="ARBA" id="ARBA00023002"/>
    </source>
</evidence>
<dbReference type="Proteomes" id="UP000187550">
    <property type="component" value="Unassembled WGS sequence"/>
</dbReference>
<dbReference type="GO" id="GO:0016491">
    <property type="term" value="F:oxidoreductase activity"/>
    <property type="evidence" value="ECO:0007669"/>
    <property type="project" value="UniProtKB-KW"/>
</dbReference>
<dbReference type="RefSeq" id="WP_076757181.1">
    <property type="nucleotide sequence ID" value="NZ_FTPL01000001.1"/>
</dbReference>
<dbReference type="Pfam" id="PF04324">
    <property type="entry name" value="Fer2_BFD"/>
    <property type="match status" value="1"/>
</dbReference>
<dbReference type="PANTHER" id="PTHR42949">
    <property type="entry name" value="ANAEROBIC GLYCEROL-3-PHOSPHATE DEHYDROGENASE SUBUNIT B"/>
    <property type="match status" value="1"/>
</dbReference>
<dbReference type="InterPro" id="IPR051691">
    <property type="entry name" value="Metab_Enz_Cyan_OpOx_G3PDH"/>
</dbReference>
<accession>A0A1U7PN36</accession>